<dbReference type="Gene3D" id="3.40.50.2020">
    <property type="match status" value="1"/>
</dbReference>
<protein>
    <recommendedName>
        <fullName evidence="3">Phosphoribosyl transferase domain-containing protein</fullName>
    </recommendedName>
</protein>
<gene>
    <name evidence="1" type="ORF">DVS28_b0439</name>
</gene>
<evidence type="ECO:0008006" key="3">
    <source>
        <dbReference type="Google" id="ProtNLM"/>
    </source>
</evidence>
<dbReference type="InterPro" id="IPR029057">
    <property type="entry name" value="PRTase-like"/>
</dbReference>
<reference evidence="1 2" key="1">
    <citation type="submission" date="2018-09" db="EMBL/GenBank/DDBJ databases">
        <title>Complete genome sequence of Euzebya sp. DY32-46 isolated from seawater of Pacific Ocean.</title>
        <authorList>
            <person name="Xu L."/>
            <person name="Wu Y.-H."/>
            <person name="Xu X.-W."/>
        </authorList>
    </citation>
    <scope>NUCLEOTIDE SEQUENCE [LARGE SCALE GENOMIC DNA]</scope>
    <source>
        <strain evidence="1 2">DY32-46</strain>
        <plasmid evidence="2">pedy32-46i</plasmid>
    </source>
</reference>
<keyword evidence="1" id="KW-0614">Plasmid</keyword>
<dbReference type="EMBL" id="CP031166">
    <property type="protein sequence ID" value="AXV10179.1"/>
    <property type="molecule type" value="Genomic_DNA"/>
</dbReference>
<dbReference type="AlphaFoldDB" id="A0A346Y6T2"/>
<dbReference type="InterPro" id="IPR000836">
    <property type="entry name" value="PRTase_dom"/>
</dbReference>
<proteinExistence type="predicted"/>
<evidence type="ECO:0000313" key="1">
    <source>
        <dbReference type="EMBL" id="AXV10179.1"/>
    </source>
</evidence>
<dbReference type="CDD" id="cd06223">
    <property type="entry name" value="PRTases_typeI"/>
    <property type="match status" value="1"/>
</dbReference>
<accession>A0A346Y6T2</accession>
<keyword evidence="2" id="KW-1185">Reference proteome</keyword>
<organism evidence="1 2">
    <name type="scientific">Euzebya pacifica</name>
    <dbReference type="NCBI Taxonomy" id="1608957"/>
    <lineage>
        <taxon>Bacteria</taxon>
        <taxon>Bacillati</taxon>
        <taxon>Actinomycetota</taxon>
        <taxon>Nitriliruptoria</taxon>
        <taxon>Euzebyales</taxon>
    </lineage>
</organism>
<sequence>MVVDLDALAREQMSLGPIGRPVDPLPRGLELVTEAAAHAGIPVYGLTRYGRWNASAIITNTDLHITRVVEVPVKTETTHGFAIPETPDHREALYRVGDIHVGLDVRNLLLVGPAGGVLHQTGCSALLLDPADVPDEPDIHLNPALSWAVRPDRWTAIEATDPDFDADDLVEAICNGEVHPDRRLWAQDMAAGMKVQFRLEDGWPTDLMTRREARDRPWTAMRLAEAMWDGPTRLNFNVGDVPAFALAPYAGGWRDTMQDLKDWHRRQRRNRSGILPSPHLLLAPAVALAVAIRKAGWRPTIVPVPAHDWDFERPGQVSERLAALVGEFAGLPVVRCLGRGRTGDYVRVARTPNRPVVLVDDQITTGKTMRACARLLDTRRLKGCYAITATVSRFPAG</sequence>
<dbReference type="Proteomes" id="UP000264006">
    <property type="component" value="Plasmid pEDY32-46I"/>
</dbReference>
<dbReference type="KEGG" id="euz:DVS28_b0439"/>
<geneLocation type="plasmid" evidence="2">
    <name>pedy32-46i</name>
</geneLocation>
<dbReference type="SUPFAM" id="SSF53271">
    <property type="entry name" value="PRTase-like"/>
    <property type="match status" value="1"/>
</dbReference>
<evidence type="ECO:0000313" key="2">
    <source>
        <dbReference type="Proteomes" id="UP000264006"/>
    </source>
</evidence>
<name>A0A346Y6T2_9ACTN</name>